<comment type="caution">
    <text evidence="1">The sequence shown here is derived from an EMBL/GenBank/DDBJ whole genome shotgun (WGS) entry which is preliminary data.</text>
</comment>
<dbReference type="OrthoDB" id="419369at2759"/>
<organism evidence="1 2">
    <name type="scientific">Symbiodinium necroappetens</name>
    <dbReference type="NCBI Taxonomy" id="1628268"/>
    <lineage>
        <taxon>Eukaryota</taxon>
        <taxon>Sar</taxon>
        <taxon>Alveolata</taxon>
        <taxon>Dinophyceae</taxon>
        <taxon>Suessiales</taxon>
        <taxon>Symbiodiniaceae</taxon>
        <taxon>Symbiodinium</taxon>
    </lineage>
</organism>
<dbReference type="AlphaFoldDB" id="A0A812SCL1"/>
<name>A0A812SCL1_9DINO</name>
<keyword evidence="2" id="KW-1185">Reference proteome</keyword>
<dbReference type="EMBL" id="CAJNJA010021159">
    <property type="protein sequence ID" value="CAE7470831.1"/>
    <property type="molecule type" value="Genomic_DNA"/>
</dbReference>
<sequence length="165" mass="18867">MRLKRLCQNRGKEGKFKCHVDQSVHDDYTNGGEKKEWLEIALVEAIKQVGPESGPAAFKKIKAAFASRIVVVRERLQSKEREIHGEWLTEEKMVKGGEFSSMLCCILPAAATTASAHLFVRWKYDQSVKEYFIETQTKTIVKASDLTRISEIKEREDSTPALWYT</sequence>
<reference evidence="1" key="1">
    <citation type="submission" date="2021-02" db="EMBL/GenBank/DDBJ databases">
        <authorList>
            <person name="Dougan E. K."/>
            <person name="Rhodes N."/>
            <person name="Thang M."/>
            <person name="Chan C."/>
        </authorList>
    </citation>
    <scope>NUCLEOTIDE SEQUENCE</scope>
</reference>
<evidence type="ECO:0000313" key="1">
    <source>
        <dbReference type="EMBL" id="CAE7470831.1"/>
    </source>
</evidence>
<gene>
    <name evidence="1" type="ORF">SNEC2469_LOCUS13263</name>
</gene>
<proteinExistence type="predicted"/>
<protein>
    <submittedName>
        <fullName evidence="1">Uncharacterized protein</fullName>
    </submittedName>
</protein>
<evidence type="ECO:0000313" key="2">
    <source>
        <dbReference type="Proteomes" id="UP000601435"/>
    </source>
</evidence>
<dbReference type="Proteomes" id="UP000601435">
    <property type="component" value="Unassembled WGS sequence"/>
</dbReference>
<accession>A0A812SCL1</accession>